<accession>A0A0D2DRA5</accession>
<gene>
    <name evidence="2" type="ORF">PV06_09258</name>
</gene>
<dbReference type="InterPro" id="IPR029063">
    <property type="entry name" value="SAM-dependent_MTases_sf"/>
</dbReference>
<dbReference type="AlphaFoldDB" id="A0A0D2DRA5"/>
<keyword evidence="3" id="KW-1185">Reference proteome</keyword>
<evidence type="ECO:0008006" key="4">
    <source>
        <dbReference type="Google" id="ProtNLM"/>
    </source>
</evidence>
<evidence type="ECO:0000313" key="2">
    <source>
        <dbReference type="EMBL" id="KIW38279.1"/>
    </source>
</evidence>
<dbReference type="SUPFAM" id="SSF53335">
    <property type="entry name" value="S-adenosyl-L-methionine-dependent methyltransferases"/>
    <property type="match status" value="1"/>
</dbReference>
<sequence length="343" mass="38806">MSEMEADDAFSDEGFDAQTTATSYVTSIATEIREGIEEYGRRYAAYGRHFYGLPIDEEEQERNDLQHEKIRLLYESRLHLSPMCLDPQNILDLGTGNGTWAIEMADHYPTASVIGVDLAAVQPKWVPPNLTFEILDVEQEWLYPKNSYNLIHGRELIFAIRDWPALIAQAYEHLNPGGYLELAVTVPEVGCDDGTCPEGSCYRAMGRMHFQIAEAMGIDGFAAKKWKAQLESQGFEDVHERVFKIPTNRWPKDKRLKTIGALEVANFLQYSSAGFERGAVGLLGKDPAALQVMLAATRKEILDRSVHSYVYFINVYGRRPLAHTRNQTTRTQVTSNNTQRHGR</sequence>
<dbReference type="VEuPathDB" id="FungiDB:PV06_09258"/>
<dbReference type="PANTHER" id="PTHR43591:SF31">
    <property type="entry name" value="LAEA-LIKE, PUTATIVE (AFU_ORTHOLOGUE AFUA_8G01930)-RELATED"/>
    <property type="match status" value="1"/>
</dbReference>
<dbReference type="GO" id="GO:0008168">
    <property type="term" value="F:methyltransferase activity"/>
    <property type="evidence" value="ECO:0007669"/>
    <property type="project" value="TreeGrafter"/>
</dbReference>
<dbReference type="Gene3D" id="3.40.50.150">
    <property type="entry name" value="Vaccinia Virus protein VP39"/>
    <property type="match status" value="1"/>
</dbReference>
<organism evidence="2 3">
    <name type="scientific">Exophiala oligosperma</name>
    <dbReference type="NCBI Taxonomy" id="215243"/>
    <lineage>
        <taxon>Eukaryota</taxon>
        <taxon>Fungi</taxon>
        <taxon>Dikarya</taxon>
        <taxon>Ascomycota</taxon>
        <taxon>Pezizomycotina</taxon>
        <taxon>Eurotiomycetes</taxon>
        <taxon>Chaetothyriomycetidae</taxon>
        <taxon>Chaetothyriales</taxon>
        <taxon>Herpotrichiellaceae</taxon>
        <taxon>Exophiala</taxon>
    </lineage>
</organism>
<dbReference type="GeneID" id="27361332"/>
<feature type="compositionally biased region" description="Polar residues" evidence="1">
    <location>
        <begin position="324"/>
        <end position="343"/>
    </location>
</feature>
<proteinExistence type="predicted"/>
<name>A0A0D2DRA5_9EURO</name>
<dbReference type="STRING" id="215243.A0A0D2DRA5"/>
<evidence type="ECO:0000313" key="3">
    <source>
        <dbReference type="Proteomes" id="UP000053342"/>
    </source>
</evidence>
<feature type="region of interest" description="Disordered" evidence="1">
    <location>
        <begin position="323"/>
        <end position="343"/>
    </location>
</feature>
<dbReference type="EMBL" id="KN847341">
    <property type="protein sequence ID" value="KIW38279.1"/>
    <property type="molecule type" value="Genomic_DNA"/>
</dbReference>
<dbReference type="CDD" id="cd02440">
    <property type="entry name" value="AdoMet_MTases"/>
    <property type="match status" value="1"/>
</dbReference>
<dbReference type="OrthoDB" id="2013972at2759"/>
<dbReference type="Proteomes" id="UP000053342">
    <property type="component" value="Unassembled WGS sequence"/>
</dbReference>
<evidence type="ECO:0000256" key="1">
    <source>
        <dbReference type="SAM" id="MobiDB-lite"/>
    </source>
</evidence>
<dbReference type="Pfam" id="PF13489">
    <property type="entry name" value="Methyltransf_23"/>
    <property type="match status" value="1"/>
</dbReference>
<protein>
    <recommendedName>
        <fullName evidence="4">Methyltransferase domain-containing protein</fullName>
    </recommendedName>
</protein>
<dbReference type="RefSeq" id="XP_016258495.1">
    <property type="nucleotide sequence ID" value="XM_016410688.1"/>
</dbReference>
<dbReference type="PANTHER" id="PTHR43591">
    <property type="entry name" value="METHYLTRANSFERASE"/>
    <property type="match status" value="1"/>
</dbReference>
<reference evidence="2 3" key="1">
    <citation type="submission" date="2015-01" db="EMBL/GenBank/DDBJ databases">
        <title>The Genome Sequence of Exophiala oligosperma CBS72588.</title>
        <authorList>
            <consortium name="The Broad Institute Genomics Platform"/>
            <person name="Cuomo C."/>
            <person name="de Hoog S."/>
            <person name="Gorbushina A."/>
            <person name="Stielow B."/>
            <person name="Teixiera M."/>
            <person name="Abouelleil A."/>
            <person name="Chapman S.B."/>
            <person name="Priest M."/>
            <person name="Young S.K."/>
            <person name="Wortman J."/>
            <person name="Nusbaum C."/>
            <person name="Birren B."/>
        </authorList>
    </citation>
    <scope>NUCLEOTIDE SEQUENCE [LARGE SCALE GENOMIC DNA]</scope>
    <source>
        <strain evidence="2 3">CBS 72588</strain>
    </source>
</reference>
<dbReference type="HOGENOM" id="CLU_010595_7_1_1"/>